<keyword evidence="12" id="KW-1185">Reference proteome</keyword>
<evidence type="ECO:0000256" key="5">
    <source>
        <dbReference type="ARBA" id="ARBA00023141"/>
    </source>
</evidence>
<dbReference type="SUPFAM" id="SSF55021">
    <property type="entry name" value="ACT-like"/>
    <property type="match status" value="1"/>
</dbReference>
<dbReference type="Gene3D" id="3.40.190.10">
    <property type="entry name" value="Periplasmic binding protein-like II"/>
    <property type="match status" value="2"/>
</dbReference>
<evidence type="ECO:0000256" key="3">
    <source>
        <dbReference type="ARBA" id="ARBA00021872"/>
    </source>
</evidence>
<organism evidence="11 12">
    <name type="scientific">Alicyclobacillus fastidiosus</name>
    <dbReference type="NCBI Taxonomy" id="392011"/>
    <lineage>
        <taxon>Bacteria</taxon>
        <taxon>Bacillati</taxon>
        <taxon>Bacillota</taxon>
        <taxon>Bacilli</taxon>
        <taxon>Bacillales</taxon>
        <taxon>Alicyclobacillaceae</taxon>
        <taxon>Alicyclobacillus</taxon>
    </lineage>
</organism>
<feature type="domain" description="Prephenate dehydratase" evidence="9">
    <location>
        <begin position="2"/>
        <end position="201"/>
    </location>
</feature>
<dbReference type="PANTHER" id="PTHR21022:SF19">
    <property type="entry name" value="PREPHENATE DEHYDRATASE-RELATED"/>
    <property type="match status" value="1"/>
</dbReference>
<proteinExistence type="predicted"/>
<protein>
    <recommendedName>
        <fullName evidence="3">Prephenate dehydratase</fullName>
        <ecNumber evidence="2">4.2.1.51</ecNumber>
    </recommendedName>
</protein>
<name>A0ABV5AH44_9BACL</name>
<dbReference type="PIRSF" id="PIRSF001500">
    <property type="entry name" value="Chor_mut_pdt_Ppr"/>
    <property type="match status" value="1"/>
</dbReference>
<dbReference type="EMBL" id="JBDXSU010000011">
    <property type="protein sequence ID" value="MFB5191463.1"/>
    <property type="molecule type" value="Genomic_DNA"/>
</dbReference>
<dbReference type="EC" id="4.2.1.51" evidence="2"/>
<evidence type="ECO:0000313" key="12">
    <source>
        <dbReference type="Proteomes" id="UP001579974"/>
    </source>
</evidence>
<dbReference type="InterPro" id="IPR008242">
    <property type="entry name" value="Chor_mutase/pphenate_deHydtase"/>
</dbReference>
<keyword evidence="6" id="KW-0584">Phenylalanine biosynthesis</keyword>
<evidence type="ECO:0000259" key="10">
    <source>
        <dbReference type="PROSITE" id="PS51671"/>
    </source>
</evidence>
<feature type="domain" description="ACT" evidence="10">
    <location>
        <begin position="224"/>
        <end position="303"/>
    </location>
</feature>
<evidence type="ECO:0000256" key="7">
    <source>
        <dbReference type="ARBA" id="ARBA00023239"/>
    </source>
</evidence>
<dbReference type="Pfam" id="PF00800">
    <property type="entry name" value="PDT"/>
    <property type="match status" value="1"/>
</dbReference>
<comment type="catalytic activity">
    <reaction evidence="8">
        <text>prephenate + H(+) = 3-phenylpyruvate + CO2 + H2O</text>
        <dbReference type="Rhea" id="RHEA:21648"/>
        <dbReference type="ChEBI" id="CHEBI:15377"/>
        <dbReference type="ChEBI" id="CHEBI:15378"/>
        <dbReference type="ChEBI" id="CHEBI:16526"/>
        <dbReference type="ChEBI" id="CHEBI:18005"/>
        <dbReference type="ChEBI" id="CHEBI:29934"/>
        <dbReference type="EC" id="4.2.1.51"/>
    </reaction>
</comment>
<dbReference type="CDD" id="cd04905">
    <property type="entry name" value="ACT_CM-PDT"/>
    <property type="match status" value="1"/>
</dbReference>
<dbReference type="PROSITE" id="PS51671">
    <property type="entry name" value="ACT"/>
    <property type="match status" value="1"/>
</dbReference>
<evidence type="ECO:0000256" key="2">
    <source>
        <dbReference type="ARBA" id="ARBA00013147"/>
    </source>
</evidence>
<evidence type="ECO:0000256" key="1">
    <source>
        <dbReference type="ARBA" id="ARBA00004741"/>
    </source>
</evidence>
<dbReference type="InterPro" id="IPR001086">
    <property type="entry name" value="Preph_deHydtase"/>
</dbReference>
<gene>
    <name evidence="11" type="ORF">KKP3000_000236</name>
</gene>
<comment type="caution">
    <text evidence="11">The sequence shown here is derived from an EMBL/GenBank/DDBJ whole genome shotgun (WGS) entry which is preliminary data.</text>
</comment>
<evidence type="ECO:0000259" key="9">
    <source>
        <dbReference type="PROSITE" id="PS51171"/>
    </source>
</evidence>
<dbReference type="InterPro" id="IPR002912">
    <property type="entry name" value="ACT_dom"/>
</dbReference>
<dbReference type="InterPro" id="IPR045865">
    <property type="entry name" value="ACT-like_dom_sf"/>
</dbReference>
<dbReference type="SUPFAM" id="SSF53850">
    <property type="entry name" value="Periplasmic binding protein-like II"/>
    <property type="match status" value="1"/>
</dbReference>
<sequence length="313" mass="33064">MNLYYLGPEGTHSHDAAVQLRDGMLRDAELIPCTTIPMVIERTCSVQAEKALCCVPIENSIQGSVAQTWDTLMKSACGTGDASQGGSISILAAFTVPIHHYAIHRQGISYEDVRRVYSHPQALAQCQEHIASLFPEAVPVALTSTAEAVRQIAEGDGAGSQADAAVAIAGRNAAARYGLECSSSPIEDQAGNETRFALVGTRASQVERVGTPLGWRLDERMVSLCLHGVAHSPGGLVGALLPFAQAGLNLGRVESRPVGDRLGNYVFYLDVSFAASAAGAELNARLAPVTHQLAASGIEVVELGNYPVYQVEL</sequence>
<dbReference type="CDD" id="cd13532">
    <property type="entry name" value="PBP2_PDT_like"/>
    <property type="match status" value="1"/>
</dbReference>
<evidence type="ECO:0000256" key="4">
    <source>
        <dbReference type="ARBA" id="ARBA00022605"/>
    </source>
</evidence>
<evidence type="ECO:0000256" key="8">
    <source>
        <dbReference type="ARBA" id="ARBA00047848"/>
    </source>
</evidence>
<keyword evidence="4" id="KW-0028">Amino-acid biosynthesis</keyword>
<keyword evidence="5" id="KW-0057">Aromatic amino acid biosynthesis</keyword>
<dbReference type="PANTHER" id="PTHR21022">
    <property type="entry name" value="PREPHENATE DEHYDRATASE P PROTEIN"/>
    <property type="match status" value="1"/>
</dbReference>
<comment type="pathway">
    <text evidence="1">Amino-acid biosynthesis; L-phenylalanine biosynthesis; phenylpyruvate from prephenate: step 1/1.</text>
</comment>
<reference evidence="11 12" key="1">
    <citation type="journal article" date="2024" name="Int. J. Mol. Sci.">
        <title>Exploration of Alicyclobacillus spp. Genome in Search of Antibiotic Resistance.</title>
        <authorList>
            <person name="Bucka-Kolendo J."/>
            <person name="Kiousi D.E."/>
            <person name="Dekowska A."/>
            <person name="Mikolajczuk-Szczyrba A."/>
            <person name="Karadedos D.M."/>
            <person name="Michael P."/>
            <person name="Galanis A."/>
            <person name="Sokolowska B."/>
        </authorList>
    </citation>
    <scope>NUCLEOTIDE SEQUENCE [LARGE SCALE GENOMIC DNA]</scope>
    <source>
        <strain evidence="11 12">KKP 3000</strain>
    </source>
</reference>
<accession>A0ABV5AH44</accession>
<dbReference type="PROSITE" id="PS51171">
    <property type="entry name" value="PREPHENATE_DEHYDR_3"/>
    <property type="match status" value="1"/>
</dbReference>
<dbReference type="Proteomes" id="UP001579974">
    <property type="component" value="Unassembled WGS sequence"/>
</dbReference>
<evidence type="ECO:0000256" key="6">
    <source>
        <dbReference type="ARBA" id="ARBA00023222"/>
    </source>
</evidence>
<keyword evidence="7" id="KW-0456">Lyase</keyword>
<dbReference type="RefSeq" id="WP_275472898.1">
    <property type="nucleotide sequence ID" value="NZ_CP162940.1"/>
</dbReference>
<dbReference type="Gene3D" id="3.30.70.260">
    <property type="match status" value="1"/>
</dbReference>
<evidence type="ECO:0000313" key="11">
    <source>
        <dbReference type="EMBL" id="MFB5191463.1"/>
    </source>
</evidence>